<evidence type="ECO:0000256" key="1">
    <source>
        <dbReference type="SAM" id="MobiDB-lite"/>
    </source>
</evidence>
<comment type="caution">
    <text evidence="2">The sequence shown here is derived from an EMBL/GenBank/DDBJ whole genome shotgun (WGS) entry which is preliminary data.</text>
</comment>
<dbReference type="EMBL" id="WVTA01000002">
    <property type="protein sequence ID" value="KAK3216504.1"/>
    <property type="molecule type" value="Genomic_DNA"/>
</dbReference>
<sequence>MTEPRMRQRGKGPQWEQRDYVPRGRARRLARAPPEDQTGRFQVHAQTGYGEVGARERAAGDG</sequence>
<gene>
    <name evidence="2" type="ORF">GRF29_8g3430659</name>
</gene>
<accession>A0AAN6RMU7</accession>
<organism evidence="2 3">
    <name type="scientific">Pseudopithomyces chartarum</name>
    <dbReference type="NCBI Taxonomy" id="1892770"/>
    <lineage>
        <taxon>Eukaryota</taxon>
        <taxon>Fungi</taxon>
        <taxon>Dikarya</taxon>
        <taxon>Ascomycota</taxon>
        <taxon>Pezizomycotina</taxon>
        <taxon>Dothideomycetes</taxon>
        <taxon>Pleosporomycetidae</taxon>
        <taxon>Pleosporales</taxon>
        <taxon>Massarineae</taxon>
        <taxon>Didymosphaeriaceae</taxon>
        <taxon>Pseudopithomyces</taxon>
    </lineage>
</organism>
<dbReference type="AlphaFoldDB" id="A0AAN6RMU7"/>
<proteinExistence type="predicted"/>
<feature type="region of interest" description="Disordered" evidence="1">
    <location>
        <begin position="1"/>
        <end position="62"/>
    </location>
</feature>
<dbReference type="Proteomes" id="UP001280581">
    <property type="component" value="Unassembled WGS sequence"/>
</dbReference>
<name>A0AAN6RMU7_9PLEO</name>
<evidence type="ECO:0000313" key="2">
    <source>
        <dbReference type="EMBL" id="KAK3216504.1"/>
    </source>
</evidence>
<reference evidence="2 3" key="1">
    <citation type="submission" date="2021-02" db="EMBL/GenBank/DDBJ databases">
        <title>Genome assembly of Pseudopithomyces chartarum.</title>
        <authorList>
            <person name="Jauregui R."/>
            <person name="Singh J."/>
            <person name="Voisey C."/>
        </authorList>
    </citation>
    <scope>NUCLEOTIDE SEQUENCE [LARGE SCALE GENOMIC DNA]</scope>
    <source>
        <strain evidence="2 3">AGR01</strain>
    </source>
</reference>
<protein>
    <submittedName>
        <fullName evidence="2">Uncharacterized protein</fullName>
    </submittedName>
</protein>
<keyword evidence="3" id="KW-1185">Reference proteome</keyword>
<evidence type="ECO:0000313" key="3">
    <source>
        <dbReference type="Proteomes" id="UP001280581"/>
    </source>
</evidence>
<feature type="compositionally biased region" description="Basic and acidic residues" evidence="1">
    <location>
        <begin position="53"/>
        <end position="62"/>
    </location>
</feature>